<evidence type="ECO:0000313" key="1">
    <source>
        <dbReference type="EMBL" id="GAM56891.1"/>
    </source>
</evidence>
<keyword evidence="2" id="KW-1185">Reference proteome</keyword>
<accession>A0A0B8NSP2</accession>
<reference evidence="1 2" key="1">
    <citation type="submission" date="2015-01" db="EMBL/GenBank/DDBJ databases">
        <title>Vibrio sp. C1 JCM 19231 whole genome shotgun sequence.</title>
        <authorList>
            <person name="Sawabe T."/>
            <person name="Meirelles P."/>
            <person name="Feng G."/>
            <person name="Sayaka M."/>
            <person name="Hattori M."/>
            <person name="Ohkuma M."/>
        </authorList>
    </citation>
    <scope>NUCLEOTIDE SEQUENCE [LARGE SCALE GENOMIC DNA]</scope>
    <source>
        <strain evidence="2">JCM 19231</strain>
    </source>
</reference>
<comment type="caution">
    <text evidence="1">The sequence shown here is derived from an EMBL/GenBank/DDBJ whole genome shotgun (WGS) entry which is preliminary data.</text>
</comment>
<proteinExistence type="predicted"/>
<organism evidence="1 2">
    <name type="scientific">Vibrio ishigakensis</name>
    <dbReference type="NCBI Taxonomy" id="1481914"/>
    <lineage>
        <taxon>Bacteria</taxon>
        <taxon>Pseudomonadati</taxon>
        <taxon>Pseudomonadota</taxon>
        <taxon>Gammaproteobacteria</taxon>
        <taxon>Vibrionales</taxon>
        <taxon>Vibrionaceae</taxon>
        <taxon>Vibrio</taxon>
    </lineage>
</organism>
<gene>
    <name evidence="1" type="ORF">JCM19231_2039</name>
</gene>
<dbReference type="EMBL" id="BBRZ01000039">
    <property type="protein sequence ID" value="GAM56891.1"/>
    <property type="molecule type" value="Genomic_DNA"/>
</dbReference>
<reference evidence="1 2" key="2">
    <citation type="submission" date="2015-01" db="EMBL/GenBank/DDBJ databases">
        <authorList>
            <consortium name="NBRP consortium"/>
            <person name="Sawabe T."/>
            <person name="Meirelles P."/>
            <person name="Feng G."/>
            <person name="Sayaka M."/>
            <person name="Hattori M."/>
            <person name="Ohkuma M."/>
        </authorList>
    </citation>
    <scope>NUCLEOTIDE SEQUENCE [LARGE SCALE GENOMIC DNA]</scope>
    <source>
        <strain evidence="2">JCM 19231</strain>
    </source>
</reference>
<dbReference type="Proteomes" id="UP000031671">
    <property type="component" value="Unassembled WGS sequence"/>
</dbReference>
<sequence>MYIFIQDYEFNHRISPLNVMMKALTRCSVSRGIFILR</sequence>
<name>A0A0B8NSP2_9VIBR</name>
<dbReference type="AlphaFoldDB" id="A0A0B8NSP2"/>
<evidence type="ECO:0000313" key="2">
    <source>
        <dbReference type="Proteomes" id="UP000031671"/>
    </source>
</evidence>
<protein>
    <submittedName>
        <fullName evidence="1">Uncharacterized protein</fullName>
    </submittedName>
</protein>